<dbReference type="InterPro" id="IPR019734">
    <property type="entry name" value="TPR_rpt"/>
</dbReference>
<keyword evidence="3" id="KW-1185">Reference proteome</keyword>
<dbReference type="AlphaFoldDB" id="A0A085ZIF7"/>
<evidence type="ECO:0000313" key="3">
    <source>
        <dbReference type="Proteomes" id="UP000028715"/>
    </source>
</evidence>
<comment type="caution">
    <text evidence="2">The sequence shown here is derived from an EMBL/GenBank/DDBJ whole genome shotgun (WGS) entry which is preliminary data.</text>
</comment>
<protein>
    <recommendedName>
        <fullName evidence="4">Tetratricopeptide repeat protein</fullName>
    </recommendedName>
</protein>
<evidence type="ECO:0008006" key="4">
    <source>
        <dbReference type="Google" id="ProtNLM"/>
    </source>
</evidence>
<name>A0A085ZIF7_9FLAO</name>
<dbReference type="PROSITE" id="PS50005">
    <property type="entry name" value="TPR"/>
    <property type="match status" value="1"/>
</dbReference>
<dbReference type="Proteomes" id="UP000028715">
    <property type="component" value="Unassembled WGS sequence"/>
</dbReference>
<keyword evidence="1" id="KW-0802">TPR repeat</keyword>
<reference evidence="2 3" key="1">
    <citation type="submission" date="2014-07" db="EMBL/GenBank/DDBJ databases">
        <title>Genome of Flavobacterium reichenbachii LMG 25512.</title>
        <authorList>
            <person name="Stropko S.J."/>
            <person name="Pipes S.E."/>
            <person name="Newman J.D."/>
        </authorList>
    </citation>
    <scope>NUCLEOTIDE SEQUENCE [LARGE SCALE GENOMIC DNA]</scope>
    <source>
        <strain evidence="2 3">LMG 25512</strain>
    </source>
</reference>
<dbReference type="eggNOG" id="ENOG502ZQE6">
    <property type="taxonomic scope" value="Bacteria"/>
</dbReference>
<evidence type="ECO:0000313" key="2">
    <source>
        <dbReference type="EMBL" id="KFF04221.1"/>
    </source>
</evidence>
<gene>
    <name evidence="2" type="ORF">IW19_01190</name>
</gene>
<organism evidence="2 3">
    <name type="scientific">Flavobacterium reichenbachii</name>
    <dbReference type="NCBI Taxonomy" id="362418"/>
    <lineage>
        <taxon>Bacteria</taxon>
        <taxon>Pseudomonadati</taxon>
        <taxon>Bacteroidota</taxon>
        <taxon>Flavobacteriia</taxon>
        <taxon>Flavobacteriales</taxon>
        <taxon>Flavobacteriaceae</taxon>
        <taxon>Flavobacterium</taxon>
    </lineage>
</organism>
<dbReference type="STRING" id="362418.IW19_01190"/>
<evidence type="ECO:0000256" key="1">
    <source>
        <dbReference type="PROSITE-ProRule" id="PRU00339"/>
    </source>
</evidence>
<dbReference type="RefSeq" id="WP_035680179.1">
    <property type="nucleotide sequence ID" value="NZ_JPRL01000001.1"/>
</dbReference>
<feature type="repeat" description="TPR" evidence="1">
    <location>
        <begin position="25"/>
        <end position="58"/>
    </location>
</feature>
<dbReference type="EMBL" id="JPRL01000001">
    <property type="protein sequence ID" value="KFF04221.1"/>
    <property type="molecule type" value="Genomic_DNA"/>
</dbReference>
<accession>A0A085ZIF7</accession>
<dbReference type="OrthoDB" id="1375930at2"/>
<proteinExistence type="predicted"/>
<sequence length="202" mass="22998">MRVLFITLLITFQTFAQNDSKTSFQKGRYELAVSYYKKADFVKAIDLFSIASKIKPETEIGQEAAKKVDTLKEILRKDILEKAVGTWKDAGDKPVWSSDAVNTADEKTFDETIEITQTQILFSQIDKKSHAKKLIKTENIVYNDTNNSGSLYSEIVLSDGSIWNCMINEKGDILRVINVAKKTENGIEKIQTNNLEHYFMKI</sequence>